<gene>
    <name evidence="6" type="ORF">BSZ32_05035</name>
</gene>
<comment type="subcellular location">
    <subcellularLocation>
        <location evidence="1">Membrane</location>
        <topology evidence="1">Single-pass membrane protein</topology>
    </subcellularLocation>
</comment>
<evidence type="ECO:0000256" key="1">
    <source>
        <dbReference type="ARBA" id="ARBA00004167"/>
    </source>
</evidence>
<name>A0A2S7U094_9BACT</name>
<evidence type="ECO:0000313" key="7">
    <source>
        <dbReference type="Proteomes" id="UP000239907"/>
    </source>
</evidence>
<keyword evidence="4" id="KW-0472">Membrane</keyword>
<sequence>MLDDPCPITKPKRKWRKRLLWLTGFLCVLVWALNGPLARWGVHYAIDQALLSQEMEGDCKVNGTLRTGFTLSQFDYIGTGGLQKIQFSQASADYRLFRELIHGQVRGVTLHDATMVIDLSKFVSSESDEETSIQKIKKTLFLVREWVRQPAIQLSDIDVSLLRDDELFAEFQLQSLHHTKQSDSYHLVGFQTKDSEHIETPLQDVDLIWTDSKIDLGRLEILPDVALLEAHADWSAKLKGSAQLQILTAEISVEMSEEISAKLHSGSLDAATLAQRFQLELPFDFSLNALDARVDNWLDPIPTWKISCGLDLANIEYDEYQLEYTKLHFSQNEGDYDLKLDTVFKKAPLHAELVGRWTNLAAESWWSYTDLKYQINCAKLANISSLIPTLPEKLELGETSVALEGVIKIADLKLVDLDTQLKIDGAKIDQTPIPSIQIDAVYSHLKKGAVKVTAKDEDAIPIQIDASYTFENDKYEAEISVVEKHPLWINKILAAYDTGLEIENSLNLHWKGNGHSDLAAPQTGKLAVAPLSISYKDENYQLEDTHLHFTQNDGSYELKLDSLYKKAPLQAEFVGKWTNLAAENWWSYTDLKYQISCAELGNIPSLIHALPDALELGKTSVALEGKIKVDDFELVSLDTQLKIDGVNIDQTPVPSIQIDAVYSQLQKGTVKVTATDGESIPIEIEASYTFDDDKYQAEIAVVEKHPLWINKFLAAYDTGLKVENSLSLHWQGTGHSDLEAPQVGKLTLEPLKLSYKEEAFELTTGLEYQWPESVTLKPLQIRHDDFTANAELHWDGQFIHLNKGSVSKGEESISTIIAKIPFTREINSLESFLAQENPWLVDADSKLLPIQKISQWLKLDNIKQMHGLEGSVSLSLDLIGSPHKPDIKGNLKLEGLRGIANKDLAPLHMLADFETQDQRLSFTGVLTEAKTQRMKLDLAIPLTPLQWVQKSENLDAILKESKVDGKLKINTLPLNRIARFLPQLKEVTGHLDGNATITGTLLDPQIELDTRIEIPLLVIADDTVDDISDILIEFKANSDRKITANLKASVNGGLFQADAKVDLADLKNPLFEVNAKTDYAMVFRNDSISVRANAKLKLAGTLEDATLSGDIGFVESLFYKDIDILPIGVPSSAVSKVELPAIDSKNFTIPIPKPFDAWKLGLKVSMQDPLLIRGNIAGGQIEGGVKVTGTFAEPALDGTIYAKYVVAKLPFSTLKIHKGEIKFHPKNGLIPTLDIQGKSVVSNYDTSIFVYGLATSPKTTFTSFPPLAKNDIMTLLATGVTAQDLSNNKEAATLRALQLFLAKIKQESGQSHSTKILEVILSSIDDFEFNINETNGFTGRKFSSAKIKLNDRIYITAQVDEKKQTRGLVVFVLKFR</sequence>
<protein>
    <recommendedName>
        <fullName evidence="5">Translocation and assembly module TamB C-terminal domain-containing protein</fullName>
    </recommendedName>
</protein>
<dbReference type="EMBL" id="MQWA01000001">
    <property type="protein sequence ID" value="PQJ27927.1"/>
    <property type="molecule type" value="Genomic_DNA"/>
</dbReference>
<keyword evidence="7" id="KW-1185">Reference proteome</keyword>
<keyword evidence="3" id="KW-1133">Transmembrane helix</keyword>
<dbReference type="InterPro" id="IPR007452">
    <property type="entry name" value="TamB_C"/>
</dbReference>
<dbReference type="Pfam" id="PF04357">
    <property type="entry name" value="TamB"/>
    <property type="match status" value="1"/>
</dbReference>
<evidence type="ECO:0000313" key="6">
    <source>
        <dbReference type="EMBL" id="PQJ27927.1"/>
    </source>
</evidence>
<proteinExistence type="predicted"/>
<accession>A0A2S7U094</accession>
<dbReference type="GO" id="GO:0009306">
    <property type="term" value="P:protein secretion"/>
    <property type="evidence" value="ECO:0007669"/>
    <property type="project" value="InterPro"/>
</dbReference>
<evidence type="ECO:0000256" key="2">
    <source>
        <dbReference type="ARBA" id="ARBA00022692"/>
    </source>
</evidence>
<evidence type="ECO:0000259" key="5">
    <source>
        <dbReference type="Pfam" id="PF04357"/>
    </source>
</evidence>
<evidence type="ECO:0000256" key="4">
    <source>
        <dbReference type="ARBA" id="ARBA00023136"/>
    </source>
</evidence>
<comment type="caution">
    <text evidence="6">The sequence shown here is derived from an EMBL/GenBank/DDBJ whole genome shotgun (WGS) entry which is preliminary data.</text>
</comment>
<reference evidence="6 7" key="1">
    <citation type="submission" date="2016-12" db="EMBL/GenBank/DDBJ databases">
        <title>Study of bacterial adaptation to deep sea.</title>
        <authorList>
            <person name="Song J."/>
            <person name="Yoshizawa S."/>
            <person name="Kogure K."/>
        </authorList>
    </citation>
    <scope>NUCLEOTIDE SEQUENCE [LARGE SCALE GENOMIC DNA]</scope>
    <source>
        <strain evidence="6 7">SAORIC-165</strain>
    </source>
</reference>
<dbReference type="Proteomes" id="UP000239907">
    <property type="component" value="Unassembled WGS sequence"/>
</dbReference>
<organism evidence="6 7">
    <name type="scientific">Rubritalea profundi</name>
    <dbReference type="NCBI Taxonomy" id="1658618"/>
    <lineage>
        <taxon>Bacteria</taxon>
        <taxon>Pseudomonadati</taxon>
        <taxon>Verrucomicrobiota</taxon>
        <taxon>Verrucomicrobiia</taxon>
        <taxon>Verrucomicrobiales</taxon>
        <taxon>Rubritaleaceae</taxon>
        <taxon>Rubritalea</taxon>
    </lineage>
</organism>
<evidence type="ECO:0000256" key="3">
    <source>
        <dbReference type="ARBA" id="ARBA00022989"/>
    </source>
</evidence>
<feature type="domain" description="Translocation and assembly module TamB C-terminal" evidence="5">
    <location>
        <begin position="1046"/>
        <end position="1361"/>
    </location>
</feature>
<dbReference type="RefSeq" id="WP_105042422.1">
    <property type="nucleotide sequence ID" value="NZ_MQWA01000001.1"/>
</dbReference>
<dbReference type="GO" id="GO:0005886">
    <property type="term" value="C:plasma membrane"/>
    <property type="evidence" value="ECO:0007669"/>
    <property type="project" value="InterPro"/>
</dbReference>
<keyword evidence="2" id="KW-0812">Transmembrane</keyword>
<dbReference type="OrthoDB" id="173980at2"/>